<sequence>MKGRPVTDSDITVVSAVSGTRSGSVTVRATEHGLPIGIAIDERELRYGGGALASTILEHCVRASAAARAQRRTLLAEDGVPTEVLNRLGLPTRARVAAEANEHLAGDSAPTSWLKQV</sequence>
<evidence type="ECO:0000313" key="2">
    <source>
        <dbReference type="Proteomes" id="UP001186104"/>
    </source>
</evidence>
<keyword evidence="2" id="KW-1185">Reference proteome</keyword>
<gene>
    <name evidence="1" type="ORF">R3P93_01615</name>
</gene>
<dbReference type="Proteomes" id="UP001186104">
    <property type="component" value="Unassembled WGS sequence"/>
</dbReference>
<dbReference type="EMBL" id="JAWLKF010000001">
    <property type="protein sequence ID" value="MDV6301253.1"/>
    <property type="molecule type" value="Genomic_DNA"/>
</dbReference>
<evidence type="ECO:0000313" key="1">
    <source>
        <dbReference type="EMBL" id="MDV6301253.1"/>
    </source>
</evidence>
<protein>
    <submittedName>
        <fullName evidence="1">Uncharacterized protein</fullName>
    </submittedName>
</protein>
<reference evidence="1 2" key="1">
    <citation type="submission" date="2023-10" db="EMBL/GenBank/DDBJ databases">
        <title>Development of a sustainable strategy for remediation of hydrocarbon-contaminated territories based on the waste exchange concept.</title>
        <authorList>
            <person name="Krivoruchko A."/>
        </authorList>
    </citation>
    <scope>NUCLEOTIDE SEQUENCE [LARGE SCALE GENOMIC DNA]</scope>
    <source>
        <strain evidence="1 2">IEGM 1327</strain>
    </source>
</reference>
<dbReference type="RefSeq" id="WP_317532287.1">
    <property type="nucleotide sequence ID" value="NZ_JAWLKF010000001.1"/>
</dbReference>
<proteinExistence type="predicted"/>
<organism evidence="1 2">
    <name type="scientific">Rhodococcus cerastii</name>
    <dbReference type="NCBI Taxonomy" id="908616"/>
    <lineage>
        <taxon>Bacteria</taxon>
        <taxon>Bacillati</taxon>
        <taxon>Actinomycetota</taxon>
        <taxon>Actinomycetes</taxon>
        <taxon>Mycobacteriales</taxon>
        <taxon>Nocardiaceae</taxon>
        <taxon>Rhodococcus</taxon>
    </lineage>
</organism>
<accession>A0ABU4CV09</accession>
<comment type="caution">
    <text evidence="1">The sequence shown here is derived from an EMBL/GenBank/DDBJ whole genome shotgun (WGS) entry which is preliminary data.</text>
</comment>
<name>A0ABU4CV09_9NOCA</name>